<gene>
    <name evidence="2" type="ORF">POCTA_138.1.T0620102</name>
</gene>
<feature type="region of interest" description="Disordered" evidence="1">
    <location>
        <begin position="31"/>
        <end position="51"/>
    </location>
</feature>
<reference evidence="2" key="1">
    <citation type="submission" date="2021-01" db="EMBL/GenBank/DDBJ databases">
        <authorList>
            <consortium name="Genoscope - CEA"/>
            <person name="William W."/>
        </authorList>
    </citation>
    <scope>NUCLEOTIDE SEQUENCE</scope>
</reference>
<accession>A0A8S1VFX3</accession>
<organism evidence="2 3">
    <name type="scientific">Paramecium octaurelia</name>
    <dbReference type="NCBI Taxonomy" id="43137"/>
    <lineage>
        <taxon>Eukaryota</taxon>
        <taxon>Sar</taxon>
        <taxon>Alveolata</taxon>
        <taxon>Ciliophora</taxon>
        <taxon>Intramacronucleata</taxon>
        <taxon>Oligohymenophorea</taxon>
        <taxon>Peniculida</taxon>
        <taxon>Parameciidae</taxon>
        <taxon>Paramecium</taxon>
    </lineage>
</organism>
<dbReference type="EMBL" id="CAJJDP010000061">
    <property type="protein sequence ID" value="CAD8173586.1"/>
    <property type="molecule type" value="Genomic_DNA"/>
</dbReference>
<proteinExistence type="predicted"/>
<comment type="caution">
    <text evidence="2">The sequence shown here is derived from an EMBL/GenBank/DDBJ whole genome shotgun (WGS) entry which is preliminary data.</text>
</comment>
<dbReference type="OrthoDB" id="304199at2759"/>
<evidence type="ECO:0000313" key="2">
    <source>
        <dbReference type="EMBL" id="CAD8173586.1"/>
    </source>
</evidence>
<evidence type="ECO:0000256" key="1">
    <source>
        <dbReference type="SAM" id="MobiDB-lite"/>
    </source>
</evidence>
<evidence type="ECO:0000313" key="3">
    <source>
        <dbReference type="Proteomes" id="UP000683925"/>
    </source>
</evidence>
<keyword evidence="3" id="KW-1185">Reference proteome</keyword>
<name>A0A8S1VFX3_PAROT</name>
<dbReference type="OMA" id="QCMNNFL"/>
<dbReference type="AlphaFoldDB" id="A0A8S1VFX3"/>
<sequence>MLYDSTQPYQGIKGGTSFTYDDYVPKKRNMSTLSTTTKKQQQKTQTSVATSSNVEDRLLDYEKRRLIKIQRMQMEFLSNKENHQLHKKLQQKSGSNKVLQPNELRSTQQNSILSQCMNNFLKKNQKAQLYF</sequence>
<dbReference type="Proteomes" id="UP000683925">
    <property type="component" value="Unassembled WGS sequence"/>
</dbReference>
<protein>
    <submittedName>
        <fullName evidence="2">Uncharacterized protein</fullName>
    </submittedName>
</protein>